<sequence>MANKTVLAFALIIISVFGFQFAQAQQQIEINLENAPKGYFTLSLLQGAERISVDSAKTINGKLVLKGRYDSGLYALIKNGKGFSFIVNENKIRLQADWNAGAGSLKVLESEENRWWTEYLMRRNITYGKLNVIQPVTMAYDRDSEFYRQATKEFYTVQGGLRTFVSKIPRQTLASLFARADLRPRLAHNMSFSEQRLSMKKNWFANVDWTDSRLLNSDILTNKINDFMSICAGRGASRPEVERGMKEGVDILLSATQANPQIHEYALSLLVKKLETYGIRNPAYSHKLRHPYRNLRTRGPRAGNNGQTQKIRRLKGWKKSFAHQRFRFAGQ</sequence>
<feature type="signal peptide" evidence="1">
    <location>
        <begin position="1"/>
        <end position="24"/>
    </location>
</feature>
<evidence type="ECO:0000256" key="1">
    <source>
        <dbReference type="SAM" id="SignalP"/>
    </source>
</evidence>
<organism evidence="3 4">
    <name type="scientific">Fulvitalea axinellae</name>
    <dbReference type="NCBI Taxonomy" id="1182444"/>
    <lineage>
        <taxon>Bacteria</taxon>
        <taxon>Pseudomonadati</taxon>
        <taxon>Bacteroidota</taxon>
        <taxon>Cytophagia</taxon>
        <taxon>Cytophagales</taxon>
        <taxon>Persicobacteraceae</taxon>
        <taxon>Fulvitalea</taxon>
    </lineage>
</organism>
<keyword evidence="3" id="KW-0614">Plasmid</keyword>
<feature type="domain" description="DUF4369" evidence="2">
    <location>
        <begin position="28"/>
        <end position="100"/>
    </location>
</feature>
<keyword evidence="4" id="KW-1185">Reference proteome</keyword>
<dbReference type="InterPro" id="IPR025380">
    <property type="entry name" value="DUF4369"/>
</dbReference>
<dbReference type="AlphaFoldDB" id="A0AAU9CKI2"/>
<dbReference type="Proteomes" id="UP001348817">
    <property type="component" value="Plasmid pFA5"/>
</dbReference>
<geneLocation type="plasmid" evidence="3 4">
    <name>pFA5</name>
</geneLocation>
<name>A0AAU9CKI2_9BACT</name>
<reference evidence="3 4" key="1">
    <citation type="submission" date="2021-12" db="EMBL/GenBank/DDBJ databases">
        <title>Genome sequencing of bacteria with rrn-lacking chromosome and rrn-plasmid.</title>
        <authorList>
            <person name="Anda M."/>
            <person name="Iwasaki W."/>
        </authorList>
    </citation>
    <scope>NUCLEOTIDE SEQUENCE [LARGE SCALE GENOMIC DNA]</scope>
    <source>
        <strain evidence="3 4">DSM 100852</strain>
        <plasmid evidence="3 4">pFA5</plasmid>
    </source>
</reference>
<evidence type="ECO:0000313" key="3">
    <source>
        <dbReference type="EMBL" id="BDD12561.1"/>
    </source>
</evidence>
<dbReference type="EMBL" id="AP025319">
    <property type="protein sequence ID" value="BDD12561.1"/>
    <property type="molecule type" value="Genomic_DNA"/>
</dbReference>
<protein>
    <recommendedName>
        <fullName evidence="2">DUF4369 domain-containing protein</fullName>
    </recommendedName>
</protein>
<accession>A0AAU9CKI2</accession>
<dbReference type="Pfam" id="PF14289">
    <property type="entry name" value="DUF4369"/>
    <property type="match status" value="1"/>
</dbReference>
<feature type="chain" id="PRO_5043493679" description="DUF4369 domain-containing protein" evidence="1">
    <location>
        <begin position="25"/>
        <end position="331"/>
    </location>
</feature>
<gene>
    <name evidence="3" type="ORF">FUAX_49930</name>
</gene>
<evidence type="ECO:0000259" key="2">
    <source>
        <dbReference type="Pfam" id="PF14289"/>
    </source>
</evidence>
<proteinExistence type="predicted"/>
<evidence type="ECO:0000313" key="4">
    <source>
        <dbReference type="Proteomes" id="UP001348817"/>
    </source>
</evidence>
<dbReference type="KEGG" id="fax:FUAX_49930"/>
<keyword evidence="1" id="KW-0732">Signal</keyword>
<dbReference type="RefSeq" id="WP_338395880.1">
    <property type="nucleotide sequence ID" value="NZ_AP025319.1"/>
</dbReference>